<name>A0A699WJG5_TANCI</name>
<evidence type="ECO:0000313" key="1">
    <source>
        <dbReference type="EMBL" id="GFD47845.1"/>
    </source>
</evidence>
<proteinExistence type="predicted"/>
<feature type="non-terminal residue" evidence="1">
    <location>
        <position position="103"/>
    </location>
</feature>
<accession>A0A699WJG5</accession>
<organism evidence="1">
    <name type="scientific">Tanacetum cinerariifolium</name>
    <name type="common">Dalmatian daisy</name>
    <name type="synonym">Chrysanthemum cinerariifolium</name>
    <dbReference type="NCBI Taxonomy" id="118510"/>
    <lineage>
        <taxon>Eukaryota</taxon>
        <taxon>Viridiplantae</taxon>
        <taxon>Streptophyta</taxon>
        <taxon>Embryophyta</taxon>
        <taxon>Tracheophyta</taxon>
        <taxon>Spermatophyta</taxon>
        <taxon>Magnoliopsida</taxon>
        <taxon>eudicotyledons</taxon>
        <taxon>Gunneridae</taxon>
        <taxon>Pentapetalae</taxon>
        <taxon>asterids</taxon>
        <taxon>campanulids</taxon>
        <taxon>Asterales</taxon>
        <taxon>Asteraceae</taxon>
        <taxon>Asteroideae</taxon>
        <taxon>Anthemideae</taxon>
        <taxon>Anthemidinae</taxon>
        <taxon>Tanacetum</taxon>
    </lineage>
</organism>
<sequence>ADGNHMLFLSFSTLLKNLERKDLESLWKLVKERFEKTEPKSYSDDYLLKTLKTMYEQLDVEASVWRDQKGRYGLAKRYPLTHFTLEQMLNNVILEVEEESEMS</sequence>
<gene>
    <name evidence="1" type="ORF">Tci_919814</name>
</gene>
<feature type="non-terminal residue" evidence="1">
    <location>
        <position position="1"/>
    </location>
</feature>
<dbReference type="AlphaFoldDB" id="A0A699WJG5"/>
<dbReference type="EMBL" id="BKCJ011709064">
    <property type="protein sequence ID" value="GFD47845.1"/>
    <property type="molecule type" value="Genomic_DNA"/>
</dbReference>
<reference evidence="1" key="1">
    <citation type="journal article" date="2019" name="Sci. Rep.">
        <title>Draft genome of Tanacetum cinerariifolium, the natural source of mosquito coil.</title>
        <authorList>
            <person name="Yamashiro T."/>
            <person name="Shiraishi A."/>
            <person name="Satake H."/>
            <person name="Nakayama K."/>
        </authorList>
    </citation>
    <scope>NUCLEOTIDE SEQUENCE</scope>
</reference>
<comment type="caution">
    <text evidence="1">The sequence shown here is derived from an EMBL/GenBank/DDBJ whole genome shotgun (WGS) entry which is preliminary data.</text>
</comment>
<protein>
    <submittedName>
        <fullName evidence="1">Uncharacterized protein</fullName>
    </submittedName>
</protein>